<keyword evidence="4 9" id="KW-0552">Olfaction</keyword>
<evidence type="ECO:0000256" key="1">
    <source>
        <dbReference type="ARBA" id="ARBA00004141"/>
    </source>
</evidence>
<comment type="caution">
    <text evidence="9">Lacks conserved residue(s) required for the propagation of feature annotation.</text>
</comment>
<proteinExistence type="inferred from homology"/>
<evidence type="ECO:0000256" key="3">
    <source>
        <dbReference type="ARBA" id="ARBA00022692"/>
    </source>
</evidence>
<dbReference type="PANTHER" id="PTHR21137:SF26">
    <property type="entry name" value="ODORANT RECEPTOR 10A-RELATED"/>
    <property type="match status" value="1"/>
</dbReference>
<organism evidence="10 11">
    <name type="scientific">Nasonia vitripennis</name>
    <name type="common">Parasitic wasp</name>
    <dbReference type="NCBI Taxonomy" id="7425"/>
    <lineage>
        <taxon>Eukaryota</taxon>
        <taxon>Metazoa</taxon>
        <taxon>Ecdysozoa</taxon>
        <taxon>Arthropoda</taxon>
        <taxon>Hexapoda</taxon>
        <taxon>Insecta</taxon>
        <taxon>Pterygota</taxon>
        <taxon>Neoptera</taxon>
        <taxon>Endopterygota</taxon>
        <taxon>Hymenoptera</taxon>
        <taxon>Apocrita</taxon>
        <taxon>Proctotrupomorpha</taxon>
        <taxon>Chalcidoidea</taxon>
        <taxon>Pteromalidae</taxon>
        <taxon>Pteromalinae</taxon>
        <taxon>Nasonia</taxon>
    </lineage>
</organism>
<dbReference type="AlphaFoldDB" id="A0A7M7IZS6"/>
<feature type="transmembrane region" description="Helical" evidence="9">
    <location>
        <begin position="121"/>
        <end position="141"/>
    </location>
</feature>
<keyword evidence="5 9" id="KW-1133">Transmembrane helix</keyword>
<dbReference type="GeneID" id="100463048"/>
<dbReference type="GO" id="GO:0005549">
    <property type="term" value="F:odorant binding"/>
    <property type="evidence" value="ECO:0007669"/>
    <property type="project" value="InterPro"/>
</dbReference>
<keyword evidence="8 9" id="KW-0807">Transducer</keyword>
<evidence type="ECO:0000256" key="8">
    <source>
        <dbReference type="ARBA" id="ARBA00023224"/>
    </source>
</evidence>
<dbReference type="Pfam" id="PF02949">
    <property type="entry name" value="7tm_6"/>
    <property type="match status" value="1"/>
</dbReference>
<feature type="transmembrane region" description="Helical" evidence="9">
    <location>
        <begin position="239"/>
        <end position="267"/>
    </location>
</feature>
<keyword evidence="3 9" id="KW-0812">Transmembrane</keyword>
<dbReference type="Proteomes" id="UP000002358">
    <property type="component" value="Chromosome 5"/>
</dbReference>
<dbReference type="CTD" id="5573332"/>
<keyword evidence="6 9" id="KW-0472">Membrane</keyword>
<sequence>MQYFQASPPLNFFILSIRACAVHCELKGSLHRACIVEELQCSKSARLVYFAMDKKRGFDHTFGMCSINLGIVGLWPNSKNTKFQEFRSNVSFVFAIFSVSVFISMSQTAKLIMIWGDLYQMIENISTANLPITVTVFKMLIFRSHKKVLGELLALAIGDWCTKKTEEETANMCANARLAHRISMICVFLAGGTVSIHAVLRTCQELDIMPGPPEKRLPLFSSSYVPYDYKSSPIYQVTWLMQLTGTSCATLVFSGVYCAFVGMVLHLRGQVANLRLKLENICEIREKGEGLVEARRDFRKKLGFIVERHLVLNSRSRNCFYVDVPCRTSVLHYTNLSASFLISDVAFQYKTRLSHFGTIFLDGLYYACRDACLHLLFRC</sequence>
<name>A0A7M7IZS6_NASVI</name>
<evidence type="ECO:0000256" key="4">
    <source>
        <dbReference type="ARBA" id="ARBA00022725"/>
    </source>
</evidence>
<evidence type="ECO:0000256" key="2">
    <source>
        <dbReference type="ARBA" id="ARBA00022606"/>
    </source>
</evidence>
<keyword evidence="7 9" id="KW-0675">Receptor</keyword>
<dbReference type="InterPro" id="IPR004117">
    <property type="entry name" value="7tm6_olfct_rcpt"/>
</dbReference>
<feature type="transmembrane region" description="Helical" evidence="9">
    <location>
        <begin position="182"/>
        <end position="200"/>
    </location>
</feature>
<reference evidence="10" key="1">
    <citation type="submission" date="2021-01" db="UniProtKB">
        <authorList>
            <consortium name="EnsemblMetazoa"/>
        </authorList>
    </citation>
    <scope>IDENTIFICATION</scope>
</reference>
<evidence type="ECO:0000313" key="11">
    <source>
        <dbReference type="Proteomes" id="UP000002358"/>
    </source>
</evidence>
<evidence type="ECO:0000256" key="7">
    <source>
        <dbReference type="ARBA" id="ARBA00023170"/>
    </source>
</evidence>
<evidence type="ECO:0000256" key="9">
    <source>
        <dbReference type="RuleBase" id="RU351113"/>
    </source>
</evidence>
<feature type="transmembrane region" description="Helical" evidence="9">
    <location>
        <begin position="92"/>
        <end position="115"/>
    </location>
</feature>
<comment type="subcellular location">
    <subcellularLocation>
        <location evidence="9">Cell membrane</location>
        <topology evidence="9">Multi-pass membrane protein</topology>
    </subcellularLocation>
    <subcellularLocation>
        <location evidence="1">Membrane</location>
        <topology evidence="1">Multi-pass membrane protein</topology>
    </subcellularLocation>
</comment>
<evidence type="ECO:0000256" key="5">
    <source>
        <dbReference type="ARBA" id="ARBA00022989"/>
    </source>
</evidence>
<dbReference type="SMR" id="A0A7M7IZS6"/>
<accession>A0A7M7IZS6</accession>
<dbReference type="PANTHER" id="PTHR21137">
    <property type="entry name" value="ODORANT RECEPTOR"/>
    <property type="match status" value="1"/>
</dbReference>
<dbReference type="GO" id="GO:0005886">
    <property type="term" value="C:plasma membrane"/>
    <property type="evidence" value="ECO:0007669"/>
    <property type="project" value="UniProtKB-SubCell"/>
</dbReference>
<evidence type="ECO:0000256" key="6">
    <source>
        <dbReference type="ARBA" id="ARBA00023136"/>
    </source>
</evidence>
<dbReference type="GO" id="GO:0007165">
    <property type="term" value="P:signal transduction"/>
    <property type="evidence" value="ECO:0007669"/>
    <property type="project" value="UniProtKB-KW"/>
</dbReference>
<dbReference type="RefSeq" id="XP_016841000.2">
    <property type="nucleotide sequence ID" value="XM_016985511.3"/>
</dbReference>
<protein>
    <recommendedName>
        <fullName evidence="9">Odorant receptor</fullName>
    </recommendedName>
</protein>
<comment type="similarity">
    <text evidence="9">Belongs to the insect chemoreceptor superfamily. Heteromeric odorant receptor channel (TC 1.A.69) family.</text>
</comment>
<dbReference type="GO" id="GO:0004984">
    <property type="term" value="F:olfactory receptor activity"/>
    <property type="evidence" value="ECO:0007669"/>
    <property type="project" value="InterPro"/>
</dbReference>
<dbReference type="EnsemblMetazoa" id="XM_016985511">
    <property type="protein sequence ID" value="XP_016841000"/>
    <property type="gene ID" value="GeneID_100463048"/>
</dbReference>
<keyword evidence="2 9" id="KW-0716">Sensory transduction</keyword>
<keyword evidence="11" id="KW-1185">Reference proteome</keyword>
<evidence type="ECO:0000313" key="10">
    <source>
        <dbReference type="EnsemblMetazoa" id="XP_016841000"/>
    </source>
</evidence>